<comment type="caution">
    <text evidence="2">The sequence shown here is derived from an EMBL/GenBank/DDBJ whole genome shotgun (WGS) entry which is preliminary data.</text>
</comment>
<evidence type="ECO:0000256" key="1">
    <source>
        <dbReference type="SAM" id="MobiDB-lite"/>
    </source>
</evidence>
<keyword evidence="3" id="KW-1185">Reference proteome</keyword>
<evidence type="ECO:0000313" key="2">
    <source>
        <dbReference type="EMBL" id="PZW30518.1"/>
    </source>
</evidence>
<dbReference type="EMBL" id="QKUF01000007">
    <property type="protein sequence ID" value="PZW30518.1"/>
    <property type="molecule type" value="Genomic_DNA"/>
</dbReference>
<proteinExistence type="predicted"/>
<feature type="compositionally biased region" description="Low complexity" evidence="1">
    <location>
        <begin position="182"/>
        <end position="198"/>
    </location>
</feature>
<sequence>MKKEDMNTIKRSEKTRYITSSFVLLLFLLSIGLVACGPDANSLPANSNPVPTITIDVSKSQKDIPNSPMNNLQCGAWVTDATPPYLNGQARFGANGRFVQLVNGNPQGVAGATVTATITWGDYMQETQTKTTNADGFVVFELSTANHFNAIGKNSLITMNFNKDGLGQCKVGDDRPAFFTLTNPTPTQQPSKTPTCTPGKKNCNKH</sequence>
<organism evidence="2 3">
    <name type="scientific">Thermosporothrix hazakensis</name>
    <dbReference type="NCBI Taxonomy" id="644383"/>
    <lineage>
        <taxon>Bacteria</taxon>
        <taxon>Bacillati</taxon>
        <taxon>Chloroflexota</taxon>
        <taxon>Ktedonobacteria</taxon>
        <taxon>Ktedonobacterales</taxon>
        <taxon>Thermosporotrichaceae</taxon>
        <taxon>Thermosporothrix</taxon>
    </lineage>
</organism>
<evidence type="ECO:0000313" key="3">
    <source>
        <dbReference type="Proteomes" id="UP000248806"/>
    </source>
</evidence>
<protein>
    <submittedName>
        <fullName evidence="2">Uncharacterized protein</fullName>
    </submittedName>
</protein>
<reference evidence="2 3" key="1">
    <citation type="submission" date="2018-06" db="EMBL/GenBank/DDBJ databases">
        <title>Genomic Encyclopedia of Archaeal and Bacterial Type Strains, Phase II (KMG-II): from individual species to whole genera.</title>
        <authorList>
            <person name="Goeker M."/>
        </authorList>
    </citation>
    <scope>NUCLEOTIDE SEQUENCE [LARGE SCALE GENOMIC DNA]</scope>
    <source>
        <strain evidence="2 3">ATCC BAA-1881</strain>
    </source>
</reference>
<gene>
    <name evidence="2" type="ORF">EI42_02489</name>
</gene>
<dbReference type="AlphaFoldDB" id="A0A326U6U2"/>
<dbReference type="Proteomes" id="UP000248806">
    <property type="component" value="Unassembled WGS sequence"/>
</dbReference>
<feature type="region of interest" description="Disordered" evidence="1">
    <location>
        <begin position="181"/>
        <end position="206"/>
    </location>
</feature>
<name>A0A326U6U2_THEHA</name>
<accession>A0A326U6U2</accession>